<evidence type="ECO:0000313" key="2">
    <source>
        <dbReference type="Proteomes" id="UP001215598"/>
    </source>
</evidence>
<keyword evidence="2" id="KW-1185">Reference proteome</keyword>
<comment type="caution">
    <text evidence="1">The sequence shown here is derived from an EMBL/GenBank/DDBJ whole genome shotgun (WGS) entry which is preliminary data.</text>
</comment>
<dbReference type="EMBL" id="JARKIB010000285">
    <property type="protein sequence ID" value="KAJ7716871.1"/>
    <property type="molecule type" value="Genomic_DNA"/>
</dbReference>
<evidence type="ECO:0000313" key="1">
    <source>
        <dbReference type="EMBL" id="KAJ7716871.1"/>
    </source>
</evidence>
<protein>
    <submittedName>
        <fullName evidence="1">Uncharacterized protein</fullName>
    </submittedName>
</protein>
<proteinExistence type="predicted"/>
<dbReference type="AlphaFoldDB" id="A0AAD7HC29"/>
<reference evidence="1" key="1">
    <citation type="submission" date="2023-03" db="EMBL/GenBank/DDBJ databases">
        <title>Massive genome expansion in bonnet fungi (Mycena s.s.) driven by repeated elements and novel gene families across ecological guilds.</title>
        <authorList>
            <consortium name="Lawrence Berkeley National Laboratory"/>
            <person name="Harder C.B."/>
            <person name="Miyauchi S."/>
            <person name="Viragh M."/>
            <person name="Kuo A."/>
            <person name="Thoen E."/>
            <person name="Andreopoulos B."/>
            <person name="Lu D."/>
            <person name="Skrede I."/>
            <person name="Drula E."/>
            <person name="Henrissat B."/>
            <person name="Morin E."/>
            <person name="Kohler A."/>
            <person name="Barry K."/>
            <person name="LaButti K."/>
            <person name="Morin E."/>
            <person name="Salamov A."/>
            <person name="Lipzen A."/>
            <person name="Mereny Z."/>
            <person name="Hegedus B."/>
            <person name="Baldrian P."/>
            <person name="Stursova M."/>
            <person name="Weitz H."/>
            <person name="Taylor A."/>
            <person name="Grigoriev I.V."/>
            <person name="Nagy L.G."/>
            <person name="Martin F."/>
            <person name="Kauserud H."/>
        </authorList>
    </citation>
    <scope>NUCLEOTIDE SEQUENCE</scope>
    <source>
        <strain evidence="1">CBHHK182m</strain>
    </source>
</reference>
<accession>A0AAD7HC29</accession>
<organism evidence="1 2">
    <name type="scientific">Mycena metata</name>
    <dbReference type="NCBI Taxonomy" id="1033252"/>
    <lineage>
        <taxon>Eukaryota</taxon>
        <taxon>Fungi</taxon>
        <taxon>Dikarya</taxon>
        <taxon>Basidiomycota</taxon>
        <taxon>Agaricomycotina</taxon>
        <taxon>Agaricomycetes</taxon>
        <taxon>Agaricomycetidae</taxon>
        <taxon>Agaricales</taxon>
        <taxon>Marasmiineae</taxon>
        <taxon>Mycenaceae</taxon>
        <taxon>Mycena</taxon>
    </lineage>
</organism>
<name>A0AAD7HC29_9AGAR</name>
<gene>
    <name evidence="1" type="ORF">B0H16DRAFT_1476489</name>
</gene>
<sequence length="405" mass="46421">MSSSATSSELTATQRNELFFKQASFEVWTLILASLAHDRPDDRDSIESGLQDRNCVMLSCSHFANLTRATHAMWSNFCFRYRPYSNTTFIPPSLSGFRLALARAGQLKLRIVWDLWFIRDHRFGYWPLWLEISRTSDHWISLHILGSHTYDETWICSYASLTRCKVLQRSPQLKHFGITTRAPDDNCVEQHPPLPLDTSRLSTLIIHIPIIPSTLTGSFSHPQLTTLELNKHGFPQWRKFIRECSNLETLRWLARTRVPPTNEPSLSMPSIRSLTIQTSVDLPPIVVVNVTEFKGSTVDADRASVYAAIEEMVTAGYARNDARRLTFFDYSGHPKTHQATAQRQLDRLSMLGTKGAYEASWGGTLTFDRPETTAWLQNFQSSLYLNHIAEKYFQEYLLSLRSLLK</sequence>
<dbReference type="Proteomes" id="UP001215598">
    <property type="component" value="Unassembled WGS sequence"/>
</dbReference>